<dbReference type="GO" id="GO:0030288">
    <property type="term" value="C:outer membrane-bounded periplasmic space"/>
    <property type="evidence" value="ECO:0007669"/>
    <property type="project" value="UniProtKB-ARBA"/>
</dbReference>
<dbReference type="GO" id="GO:0015833">
    <property type="term" value="P:peptide transport"/>
    <property type="evidence" value="ECO:0007669"/>
    <property type="project" value="TreeGrafter"/>
</dbReference>
<dbReference type="InterPro" id="IPR000914">
    <property type="entry name" value="SBP_5_dom"/>
</dbReference>
<evidence type="ECO:0000256" key="3">
    <source>
        <dbReference type="ARBA" id="ARBA00022448"/>
    </source>
</evidence>
<dbReference type="Gene3D" id="3.40.190.10">
    <property type="entry name" value="Periplasmic binding protein-like II"/>
    <property type="match status" value="1"/>
</dbReference>
<dbReference type="CDD" id="cd08504">
    <property type="entry name" value="PBP2_OppA"/>
    <property type="match status" value="1"/>
</dbReference>
<name>A0A4Q1RJM0_9FIRM</name>
<dbReference type="EMBL" id="SDKC01000001">
    <property type="protein sequence ID" value="RXS75964.1"/>
    <property type="molecule type" value="Genomic_DNA"/>
</dbReference>
<evidence type="ECO:0000256" key="5">
    <source>
        <dbReference type="SAM" id="MobiDB-lite"/>
    </source>
</evidence>
<evidence type="ECO:0000259" key="7">
    <source>
        <dbReference type="Pfam" id="PF00496"/>
    </source>
</evidence>
<dbReference type="PIRSF" id="PIRSF002741">
    <property type="entry name" value="MppA"/>
    <property type="match status" value="1"/>
</dbReference>
<dbReference type="PANTHER" id="PTHR30290:SF10">
    <property type="entry name" value="PERIPLASMIC OLIGOPEPTIDE-BINDING PROTEIN-RELATED"/>
    <property type="match status" value="1"/>
</dbReference>
<dbReference type="SUPFAM" id="SSF53850">
    <property type="entry name" value="Periplasmic binding protein-like II"/>
    <property type="match status" value="1"/>
</dbReference>
<dbReference type="AlphaFoldDB" id="A0A4Q1RJM0"/>
<dbReference type="GO" id="GO:1904680">
    <property type="term" value="F:peptide transmembrane transporter activity"/>
    <property type="evidence" value="ECO:0007669"/>
    <property type="project" value="TreeGrafter"/>
</dbReference>
<dbReference type="PANTHER" id="PTHR30290">
    <property type="entry name" value="PERIPLASMIC BINDING COMPONENT OF ABC TRANSPORTER"/>
    <property type="match status" value="1"/>
</dbReference>
<dbReference type="GO" id="GO:0043190">
    <property type="term" value="C:ATP-binding cassette (ABC) transporter complex"/>
    <property type="evidence" value="ECO:0007669"/>
    <property type="project" value="InterPro"/>
</dbReference>
<dbReference type="FunFam" id="3.10.105.10:FF:000001">
    <property type="entry name" value="Oligopeptide ABC transporter, oligopeptide-binding protein"/>
    <property type="match status" value="1"/>
</dbReference>
<reference evidence="8 9" key="1">
    <citation type="submission" date="2019-01" db="EMBL/GenBank/DDBJ databases">
        <title>Blautia sp. nov. KGMB01111 isolated human feces.</title>
        <authorList>
            <person name="Park J.-E."/>
            <person name="Kim J.-S."/>
            <person name="Park S.-H."/>
        </authorList>
    </citation>
    <scope>NUCLEOTIDE SEQUENCE [LARGE SCALE GENOMIC DNA]</scope>
    <source>
        <strain evidence="8 9">KGMB01111</strain>
    </source>
</reference>
<evidence type="ECO:0000256" key="6">
    <source>
        <dbReference type="SAM" id="SignalP"/>
    </source>
</evidence>
<dbReference type="InterPro" id="IPR039424">
    <property type="entry name" value="SBP_5"/>
</dbReference>
<feature type="chain" id="PRO_5039693982" evidence="6">
    <location>
        <begin position="21"/>
        <end position="591"/>
    </location>
</feature>
<evidence type="ECO:0000256" key="1">
    <source>
        <dbReference type="ARBA" id="ARBA00004196"/>
    </source>
</evidence>
<feature type="region of interest" description="Disordered" evidence="5">
    <location>
        <begin position="26"/>
        <end position="62"/>
    </location>
</feature>
<dbReference type="RefSeq" id="WP_129258427.1">
    <property type="nucleotide sequence ID" value="NZ_SDKC01000001.1"/>
</dbReference>
<evidence type="ECO:0000256" key="4">
    <source>
        <dbReference type="ARBA" id="ARBA00022729"/>
    </source>
</evidence>
<dbReference type="InterPro" id="IPR030678">
    <property type="entry name" value="Peptide/Ni-bd"/>
</dbReference>
<keyword evidence="3" id="KW-0813">Transport</keyword>
<feature type="signal peptide" evidence="6">
    <location>
        <begin position="1"/>
        <end position="20"/>
    </location>
</feature>
<organism evidence="8 9">
    <name type="scientific">Blautia faecicola</name>
    <dbReference type="NCBI Taxonomy" id="2509240"/>
    <lineage>
        <taxon>Bacteria</taxon>
        <taxon>Bacillati</taxon>
        <taxon>Bacillota</taxon>
        <taxon>Clostridia</taxon>
        <taxon>Lachnospirales</taxon>
        <taxon>Lachnospiraceae</taxon>
        <taxon>Blautia</taxon>
    </lineage>
</organism>
<dbReference type="Gene3D" id="3.10.105.10">
    <property type="entry name" value="Dipeptide-binding Protein, Domain 3"/>
    <property type="match status" value="1"/>
</dbReference>
<dbReference type="Pfam" id="PF00496">
    <property type="entry name" value="SBP_bac_5"/>
    <property type="match status" value="1"/>
</dbReference>
<gene>
    <name evidence="8" type="ORF">ETP43_12620</name>
</gene>
<keyword evidence="9" id="KW-1185">Reference proteome</keyword>
<dbReference type="PROSITE" id="PS51257">
    <property type="entry name" value="PROKAR_LIPOPROTEIN"/>
    <property type="match status" value="1"/>
</dbReference>
<comment type="subcellular location">
    <subcellularLocation>
        <location evidence="1">Cell envelope</location>
    </subcellularLocation>
</comment>
<proteinExistence type="inferred from homology"/>
<evidence type="ECO:0000313" key="9">
    <source>
        <dbReference type="Proteomes" id="UP000290106"/>
    </source>
</evidence>
<evidence type="ECO:0000256" key="2">
    <source>
        <dbReference type="ARBA" id="ARBA00005695"/>
    </source>
</evidence>
<accession>A0A4Q1RJM0</accession>
<feature type="region of interest" description="Disordered" evidence="5">
    <location>
        <begin position="105"/>
        <end position="132"/>
    </location>
</feature>
<comment type="caution">
    <text evidence="8">The sequence shown here is derived from an EMBL/GenBank/DDBJ whole genome shotgun (WGS) entry which is preliminary data.</text>
</comment>
<keyword evidence="4 6" id="KW-0732">Signal</keyword>
<dbReference type="FunFam" id="3.90.76.10:FF:000001">
    <property type="entry name" value="Oligopeptide ABC transporter substrate-binding protein"/>
    <property type="match status" value="1"/>
</dbReference>
<protein>
    <submittedName>
        <fullName evidence="8">Peptide ABC transporter substrate-binding protein</fullName>
    </submittedName>
</protein>
<comment type="similarity">
    <text evidence="2">Belongs to the bacterial solute-binding protein 5 family.</text>
</comment>
<dbReference type="Gene3D" id="3.90.76.10">
    <property type="entry name" value="Dipeptide-binding Protein, Domain 1"/>
    <property type="match status" value="1"/>
</dbReference>
<feature type="domain" description="Solute-binding protein family 5" evidence="7">
    <location>
        <begin position="119"/>
        <end position="513"/>
    </location>
</feature>
<dbReference type="OrthoDB" id="9801912at2"/>
<feature type="compositionally biased region" description="Basic and acidic residues" evidence="5">
    <location>
        <begin position="29"/>
        <end position="39"/>
    </location>
</feature>
<sequence>MKKKVLSILLAATFTVSMFAGCGNSNTTAKDDNAAKTEDTADDAAEEETKGDAATEDTASDGDFNITVNLASEPMTMDPALNSSVDGGIMALHLFEGLMKWEDSGEAANGSDGTADSGKLVPGQAESYEKTENDDGTVTYTFKLRDGIKWSDGKDVTAGDFEYSWKRLVNPETAADYNYMLDGVVNATEIMAGEKDPDELAAKALDDKTFEVTLVNDLNYFEELCAFPAMMPVREDMIEKAGDQWTFDTATYISNGAYKLKEWTHNSQIVVEKNENYYDVENLGPETITFKLMDDQNAMLSGFNSGELDFIEDVPQAEIANLIASGDMKIVDYIGTYYVCFQTQKAPFDDPRVRKAFSLAIDRTYIVNQVTQSGQVEAGGFVPSGVYDADGADGDDFRTVGGDYYKPTDADYEANCDEARQLLADAGYPNGEGFPVVEYLYNTSDAHKAVAEALQFMWEEELGVKVTLNNQEWAAFLQTRKDGDYSIARNGWIADYNDPISFLDMWMTGGGNNDAQYANDDYDALIKQAKTTTDNAERMDLLHQAEDKLIGEDSVLAPLYFYTQKYMLADGIEGMYYCPLGYFFFGYTHQA</sequence>
<evidence type="ECO:0000313" key="8">
    <source>
        <dbReference type="EMBL" id="RXS75964.1"/>
    </source>
</evidence>
<dbReference type="Proteomes" id="UP000290106">
    <property type="component" value="Unassembled WGS sequence"/>
</dbReference>